<evidence type="ECO:0000313" key="1">
    <source>
        <dbReference type="EMBL" id="GFY40185.1"/>
    </source>
</evidence>
<evidence type="ECO:0000313" key="2">
    <source>
        <dbReference type="Proteomes" id="UP000886998"/>
    </source>
</evidence>
<name>A0A8X7BQN1_9ARAC</name>
<organism evidence="1 2">
    <name type="scientific">Trichonephila inaurata madagascariensis</name>
    <dbReference type="NCBI Taxonomy" id="2747483"/>
    <lineage>
        <taxon>Eukaryota</taxon>
        <taxon>Metazoa</taxon>
        <taxon>Ecdysozoa</taxon>
        <taxon>Arthropoda</taxon>
        <taxon>Chelicerata</taxon>
        <taxon>Arachnida</taxon>
        <taxon>Araneae</taxon>
        <taxon>Araneomorphae</taxon>
        <taxon>Entelegynae</taxon>
        <taxon>Araneoidea</taxon>
        <taxon>Nephilidae</taxon>
        <taxon>Trichonephila</taxon>
        <taxon>Trichonephila inaurata</taxon>
    </lineage>
</organism>
<dbReference type="EMBL" id="BMAV01001751">
    <property type="protein sequence ID" value="GFY40185.1"/>
    <property type="molecule type" value="Genomic_DNA"/>
</dbReference>
<dbReference type="AlphaFoldDB" id="A0A8X7BQN1"/>
<proteinExistence type="predicted"/>
<comment type="caution">
    <text evidence="1">The sequence shown here is derived from an EMBL/GenBank/DDBJ whole genome shotgun (WGS) entry which is preliminary data.</text>
</comment>
<gene>
    <name evidence="1" type="ORF">TNIN_42151</name>
</gene>
<accession>A0A8X7BQN1</accession>
<sequence length="142" mass="16368">MFDLDIASLPETSEQINLSISVAYRWEMQERVEWSHWLDSRSREIQQIFSIRCDCHRKYARSAKISHLFLKRPEQVQLVTSVLHTGGRVMQEHWPGIVRGWIPGAERSSKSSRLDAIVIGSTQGVQSGWYFTILASHALTKE</sequence>
<dbReference type="Proteomes" id="UP000886998">
    <property type="component" value="Unassembled WGS sequence"/>
</dbReference>
<keyword evidence="2" id="KW-1185">Reference proteome</keyword>
<reference evidence="1" key="1">
    <citation type="submission" date="2020-08" db="EMBL/GenBank/DDBJ databases">
        <title>Multicomponent nature underlies the extraordinary mechanical properties of spider dragline silk.</title>
        <authorList>
            <person name="Kono N."/>
            <person name="Nakamura H."/>
            <person name="Mori M."/>
            <person name="Yoshida Y."/>
            <person name="Ohtoshi R."/>
            <person name="Malay A.D."/>
            <person name="Moran D.A.P."/>
            <person name="Tomita M."/>
            <person name="Numata K."/>
            <person name="Arakawa K."/>
        </authorList>
    </citation>
    <scope>NUCLEOTIDE SEQUENCE</scope>
</reference>
<protein>
    <submittedName>
        <fullName evidence="1">Uncharacterized protein</fullName>
    </submittedName>
</protein>